<dbReference type="Proteomes" id="UP000799538">
    <property type="component" value="Unassembled WGS sequence"/>
</dbReference>
<evidence type="ECO:0000313" key="7">
    <source>
        <dbReference type="Proteomes" id="UP000799538"/>
    </source>
</evidence>
<protein>
    <recommendedName>
        <fullName evidence="5">FAD-binding domain-containing protein</fullName>
    </recommendedName>
</protein>
<dbReference type="Pfam" id="PF01494">
    <property type="entry name" value="FAD_binding_3"/>
    <property type="match status" value="1"/>
</dbReference>
<evidence type="ECO:0000256" key="3">
    <source>
        <dbReference type="ARBA" id="ARBA00022827"/>
    </source>
</evidence>
<feature type="domain" description="FAD-binding" evidence="5">
    <location>
        <begin position="7"/>
        <end position="352"/>
    </location>
</feature>
<dbReference type="SUPFAM" id="SSF51905">
    <property type="entry name" value="FAD/NAD(P)-binding domain"/>
    <property type="match status" value="1"/>
</dbReference>
<accession>A0A6A6FY58</accession>
<dbReference type="OrthoDB" id="10016252at2759"/>
<reference evidence="7" key="1">
    <citation type="journal article" date="2020" name="Stud. Mycol.">
        <title>101 Dothideomycetes genomes: A test case for predicting lifestyles and emergence of pathogens.</title>
        <authorList>
            <person name="Haridas S."/>
            <person name="Albert R."/>
            <person name="Binder M."/>
            <person name="Bloem J."/>
            <person name="LaButti K."/>
            <person name="Salamov A."/>
            <person name="Andreopoulos B."/>
            <person name="Baker S."/>
            <person name="Barry K."/>
            <person name="Bills G."/>
            <person name="Bluhm B."/>
            <person name="Cannon C."/>
            <person name="Castanera R."/>
            <person name="Culley D."/>
            <person name="Daum C."/>
            <person name="Ezra D."/>
            <person name="Gonzalez J."/>
            <person name="Henrissat B."/>
            <person name="Kuo A."/>
            <person name="Liang C."/>
            <person name="Lipzen A."/>
            <person name="Lutzoni F."/>
            <person name="Magnuson J."/>
            <person name="Mondo S."/>
            <person name="Nolan M."/>
            <person name="Ohm R."/>
            <person name="Pangilinan J."/>
            <person name="Park H.-J."/>
            <person name="Ramirez L."/>
            <person name="Alfaro M."/>
            <person name="Sun H."/>
            <person name="Tritt A."/>
            <person name="Yoshinaga Y."/>
            <person name="Zwiers L.-H."/>
            <person name="Turgeon B."/>
            <person name="Goodwin S."/>
            <person name="Spatafora J."/>
            <person name="Crous P."/>
            <person name="Grigoriev I."/>
        </authorList>
    </citation>
    <scope>NUCLEOTIDE SEQUENCE [LARGE SCALE GENOMIC DNA]</scope>
    <source>
        <strain evidence="7">CECT 20119</strain>
    </source>
</reference>
<keyword evidence="3" id="KW-0274">FAD</keyword>
<dbReference type="InterPro" id="IPR050641">
    <property type="entry name" value="RIFMO-like"/>
</dbReference>
<comment type="cofactor">
    <cofactor evidence="1">
        <name>FAD</name>
        <dbReference type="ChEBI" id="CHEBI:57692"/>
    </cofactor>
</comment>
<dbReference type="PANTHER" id="PTHR43004">
    <property type="entry name" value="TRK SYSTEM POTASSIUM UPTAKE PROTEIN"/>
    <property type="match status" value="1"/>
</dbReference>
<dbReference type="GO" id="GO:0016709">
    <property type="term" value="F:oxidoreductase activity, acting on paired donors, with incorporation or reduction of molecular oxygen, NAD(P)H as one donor, and incorporation of one atom of oxygen"/>
    <property type="evidence" value="ECO:0007669"/>
    <property type="project" value="UniProtKB-ARBA"/>
</dbReference>
<keyword evidence="7" id="KW-1185">Reference proteome</keyword>
<name>A0A6A6FY58_9PEZI</name>
<dbReference type="AlphaFoldDB" id="A0A6A6FY58"/>
<evidence type="ECO:0000259" key="5">
    <source>
        <dbReference type="Pfam" id="PF01494"/>
    </source>
</evidence>
<evidence type="ECO:0000256" key="2">
    <source>
        <dbReference type="ARBA" id="ARBA00022630"/>
    </source>
</evidence>
<evidence type="ECO:0000256" key="1">
    <source>
        <dbReference type="ARBA" id="ARBA00001974"/>
    </source>
</evidence>
<keyword evidence="2" id="KW-0285">Flavoprotein</keyword>
<gene>
    <name evidence="6" type="ORF">BDZ85DRAFT_226896</name>
</gene>
<dbReference type="Gene3D" id="3.50.50.60">
    <property type="entry name" value="FAD/NAD(P)-binding domain"/>
    <property type="match status" value="1"/>
</dbReference>
<dbReference type="PRINTS" id="PR00420">
    <property type="entry name" value="RNGMNOXGNASE"/>
</dbReference>
<dbReference type="InterPro" id="IPR036188">
    <property type="entry name" value="FAD/NAD-bd_sf"/>
</dbReference>
<evidence type="ECO:0000313" key="6">
    <source>
        <dbReference type="EMBL" id="KAF2218425.1"/>
    </source>
</evidence>
<dbReference type="Gene3D" id="3.30.70.2450">
    <property type="match status" value="1"/>
</dbReference>
<sequence>MPRPFSKIIIVGAGPSGLLLSLLLAQQGIKSLVLESWPHLDSRLRATQYGVPAARAFARAGVLAELREKGLDSFPSICWRRASDGEKLISIDLGLVKDSEDRMVIMPLGEMVQILYNNAVAKGVEVKFGYNVKGIEQDDREAWVDVDVVESGKVRGQERLKADYIVGCDGASSVVRKALFGRDWPGLTLPYRSVVQNVFYDGFEEHGWSGGNYIIDNNHWGLIAKRGKAGLWRVTYGDNKAGLSDEDILKRRPWHFEHLLPGKPTPEQYRIEQTNIYSVHNRCAQGFRVKRIFLAGDAAHVCNPMGGYGCMSAILDVDGLATCLSGYYHNKADESILDKYAEVRRDIFLRFVDDRSMRNLARCATSDPKTVKETDPFFRLIESLNEDQEDMKAFLLKTMILPNIIMLSA</sequence>
<keyword evidence="4" id="KW-0560">Oxidoreductase</keyword>
<dbReference type="InterPro" id="IPR002938">
    <property type="entry name" value="FAD-bd"/>
</dbReference>
<dbReference type="GO" id="GO:0071949">
    <property type="term" value="F:FAD binding"/>
    <property type="evidence" value="ECO:0007669"/>
    <property type="project" value="InterPro"/>
</dbReference>
<dbReference type="EMBL" id="ML992546">
    <property type="protein sequence ID" value="KAF2218425.1"/>
    <property type="molecule type" value="Genomic_DNA"/>
</dbReference>
<dbReference type="PANTHER" id="PTHR43004:SF19">
    <property type="entry name" value="BINDING MONOOXYGENASE, PUTATIVE (JCVI)-RELATED"/>
    <property type="match status" value="1"/>
</dbReference>
<organism evidence="6 7">
    <name type="scientific">Elsinoe ampelina</name>
    <dbReference type="NCBI Taxonomy" id="302913"/>
    <lineage>
        <taxon>Eukaryota</taxon>
        <taxon>Fungi</taxon>
        <taxon>Dikarya</taxon>
        <taxon>Ascomycota</taxon>
        <taxon>Pezizomycotina</taxon>
        <taxon>Dothideomycetes</taxon>
        <taxon>Dothideomycetidae</taxon>
        <taxon>Myriangiales</taxon>
        <taxon>Elsinoaceae</taxon>
        <taxon>Elsinoe</taxon>
    </lineage>
</organism>
<evidence type="ECO:0000256" key="4">
    <source>
        <dbReference type="ARBA" id="ARBA00023002"/>
    </source>
</evidence>
<proteinExistence type="predicted"/>